<reference evidence="2" key="2">
    <citation type="submission" date="2020-09" db="EMBL/GenBank/DDBJ databases">
        <authorList>
            <person name="Sun Q."/>
            <person name="Zhou Y."/>
        </authorList>
    </citation>
    <scope>NUCLEOTIDE SEQUENCE</scope>
    <source>
        <strain evidence="2">CGMCC 1.15425</strain>
    </source>
</reference>
<dbReference type="Gene3D" id="3.40.50.1820">
    <property type="entry name" value="alpha/beta hydrolase"/>
    <property type="match status" value="1"/>
</dbReference>
<evidence type="ECO:0000259" key="1">
    <source>
        <dbReference type="Pfam" id="PF00326"/>
    </source>
</evidence>
<reference evidence="2" key="1">
    <citation type="journal article" date="2014" name="Int. J. Syst. Evol. Microbiol.">
        <title>Complete genome sequence of Corynebacterium casei LMG S-19264T (=DSM 44701T), isolated from a smear-ripened cheese.</title>
        <authorList>
            <consortium name="US DOE Joint Genome Institute (JGI-PGF)"/>
            <person name="Walter F."/>
            <person name="Albersmeier A."/>
            <person name="Kalinowski J."/>
            <person name="Ruckert C."/>
        </authorList>
    </citation>
    <scope>NUCLEOTIDE SEQUENCE</scope>
    <source>
        <strain evidence="2">CGMCC 1.15425</strain>
    </source>
</reference>
<evidence type="ECO:0000313" key="3">
    <source>
        <dbReference type="Proteomes" id="UP000627715"/>
    </source>
</evidence>
<comment type="caution">
    <text evidence="2">The sequence shown here is derived from an EMBL/GenBank/DDBJ whole genome shotgun (WGS) entry which is preliminary data.</text>
</comment>
<protein>
    <submittedName>
        <fullName evidence="2">Peptidase</fullName>
    </submittedName>
</protein>
<name>A0A917LRZ3_9GAMM</name>
<accession>A0A917LRZ3</accession>
<organism evidence="2 3">
    <name type="scientific">Pseudohongiella nitratireducens</name>
    <dbReference type="NCBI Taxonomy" id="1768907"/>
    <lineage>
        <taxon>Bacteria</taxon>
        <taxon>Pseudomonadati</taxon>
        <taxon>Pseudomonadota</taxon>
        <taxon>Gammaproteobacteria</taxon>
        <taxon>Pseudomonadales</taxon>
        <taxon>Pseudohongiellaceae</taxon>
        <taxon>Pseudohongiella</taxon>
    </lineage>
</organism>
<dbReference type="InterPro" id="IPR001375">
    <property type="entry name" value="Peptidase_S9_cat"/>
</dbReference>
<feature type="domain" description="Peptidase S9 prolyl oligopeptidase catalytic" evidence="1">
    <location>
        <begin position="454"/>
        <end position="655"/>
    </location>
</feature>
<dbReference type="OrthoDB" id="4269629at2"/>
<dbReference type="GO" id="GO:0008236">
    <property type="term" value="F:serine-type peptidase activity"/>
    <property type="evidence" value="ECO:0007669"/>
    <property type="project" value="InterPro"/>
</dbReference>
<sequence length="662" mass="73678">MHKQQLTPSDVFSANDNLAYLQWNQEGCFCIRTRASEDNLPRVVQVSDQGDCLALTPPGLAVRTRLHEYGGRPYLVSRGTLYFCRDDTQQIMQLDLQHRNTAMTQTGHASALTPDEGQCQLRYADFCHDSLRQRLYAVREDHRGDTVLNTLVAITLPDSNEPGDTPQDEGLVLFSESDFIASPRLSPDGRHLAFVSWSHPNMPWDNTQLQVLTVDETGAPQRCITLGGMQDGAIQQLQFDPSGRLWFLTDVAGWWQLYYLPCLSDTLGQQGAVLDISQAIPFYTPDQDCASPPWIVGQQQFAITAEQMVACTTVYKSRWTVEVISQRDDPDSIVIADNFSHVESLACHDGRIRMIAGTPEQAGALLEYHHGTLQTLIQPGLLPATAQSTPTAPAHITYSTGTNANSEIKPDCNPEQAHALLYLPEESTAKPPPLIVTVHGGPSSSAKSGLNPMTQYWLQQGFAILDVDHRGSTGYGRRFRKRLYGDWGKIDLEDIIAAVQYVADKQLINPDAIFIRGGSAGGYAVLAALCHSDLFKGGACYYGISDMTTLAAETHKFESHYIEQLIGALPEFAERYRERSPIHHIDKIHSPVLFLHGELDKVVPPQQARMIYQALKPRIPKCQIMVFPDEAHGFRKLPNQIKALECEKAFYQSVLLQHEGKN</sequence>
<dbReference type="Proteomes" id="UP000627715">
    <property type="component" value="Unassembled WGS sequence"/>
</dbReference>
<dbReference type="InterPro" id="IPR029058">
    <property type="entry name" value="AB_hydrolase_fold"/>
</dbReference>
<dbReference type="RefSeq" id="WP_068812257.1">
    <property type="nucleotide sequence ID" value="NZ_BMIY01000004.1"/>
</dbReference>
<proteinExistence type="predicted"/>
<gene>
    <name evidence="2" type="ORF">GCM10011403_09070</name>
</gene>
<dbReference type="SUPFAM" id="SSF82171">
    <property type="entry name" value="DPP6 N-terminal domain-like"/>
    <property type="match status" value="1"/>
</dbReference>
<dbReference type="InterPro" id="IPR011042">
    <property type="entry name" value="6-blade_b-propeller_TolB-like"/>
</dbReference>
<dbReference type="PANTHER" id="PTHR43056:SF5">
    <property type="entry name" value="PEPTIDASE S9 PROLYL OLIGOPEPTIDASE CATALYTIC DOMAIN-CONTAINING PROTEIN"/>
    <property type="match status" value="1"/>
</dbReference>
<evidence type="ECO:0000313" key="2">
    <source>
        <dbReference type="EMBL" id="GGG54097.1"/>
    </source>
</evidence>
<dbReference type="AlphaFoldDB" id="A0A917LRZ3"/>
<dbReference type="EMBL" id="BMIY01000004">
    <property type="protein sequence ID" value="GGG54097.1"/>
    <property type="molecule type" value="Genomic_DNA"/>
</dbReference>
<dbReference type="PANTHER" id="PTHR43056">
    <property type="entry name" value="PEPTIDASE S9 PROLYL OLIGOPEPTIDASE"/>
    <property type="match status" value="1"/>
</dbReference>
<dbReference type="Gene3D" id="2.120.10.30">
    <property type="entry name" value="TolB, C-terminal domain"/>
    <property type="match status" value="1"/>
</dbReference>
<dbReference type="Pfam" id="PF00326">
    <property type="entry name" value="Peptidase_S9"/>
    <property type="match status" value="1"/>
</dbReference>
<keyword evidence="3" id="KW-1185">Reference proteome</keyword>
<dbReference type="SUPFAM" id="SSF53474">
    <property type="entry name" value="alpha/beta-Hydrolases"/>
    <property type="match status" value="1"/>
</dbReference>
<dbReference type="InterPro" id="IPR050585">
    <property type="entry name" value="Xaa-Pro_dipeptidyl-ppase/CocE"/>
</dbReference>
<dbReference type="GO" id="GO:0006508">
    <property type="term" value="P:proteolysis"/>
    <property type="evidence" value="ECO:0007669"/>
    <property type="project" value="InterPro"/>
</dbReference>